<dbReference type="Gene3D" id="1.10.530.10">
    <property type="match status" value="1"/>
</dbReference>
<organism evidence="2 3">
    <name type="scientific">Pomacea canaliculata</name>
    <name type="common">Golden apple snail</name>
    <dbReference type="NCBI Taxonomy" id="400727"/>
    <lineage>
        <taxon>Eukaryota</taxon>
        <taxon>Metazoa</taxon>
        <taxon>Spiralia</taxon>
        <taxon>Lophotrochozoa</taxon>
        <taxon>Mollusca</taxon>
        <taxon>Gastropoda</taxon>
        <taxon>Caenogastropoda</taxon>
        <taxon>Architaenioglossa</taxon>
        <taxon>Ampullarioidea</taxon>
        <taxon>Ampullariidae</taxon>
        <taxon>Pomacea</taxon>
    </lineage>
</organism>
<dbReference type="InterPro" id="IPR023346">
    <property type="entry name" value="Lysozyme-like_dom_sf"/>
</dbReference>
<dbReference type="InterPro" id="IPR002152">
    <property type="entry name" value="Glyco_hydro_23"/>
</dbReference>
<dbReference type="OMA" id="SCAHISQ"/>
<dbReference type="SUPFAM" id="SSF53955">
    <property type="entry name" value="Lysozyme-like"/>
    <property type="match status" value="1"/>
</dbReference>
<keyword evidence="3" id="KW-1185">Reference proteome</keyword>
<dbReference type="GO" id="GO:0003796">
    <property type="term" value="F:lysozyme activity"/>
    <property type="evidence" value="ECO:0007669"/>
    <property type="project" value="InterPro"/>
</dbReference>
<dbReference type="Proteomes" id="UP000245119">
    <property type="component" value="Linkage Group LG2"/>
</dbReference>
<dbReference type="AlphaFoldDB" id="A0A2T7PQV1"/>
<comment type="caution">
    <text evidence="2">The sequence shown here is derived from an EMBL/GenBank/DDBJ whole genome shotgun (WGS) entry which is preliminary data.</text>
</comment>
<keyword evidence="1" id="KW-0732">Signal</keyword>
<dbReference type="PANTHER" id="PTHR31698:SF8">
    <property type="entry name" value="LYSOZYME G-RELATED"/>
    <property type="match status" value="1"/>
</dbReference>
<reference evidence="2 3" key="1">
    <citation type="submission" date="2018-04" db="EMBL/GenBank/DDBJ databases">
        <title>The genome of golden apple snail Pomacea canaliculata provides insight into stress tolerance and invasive adaptation.</title>
        <authorList>
            <person name="Liu C."/>
            <person name="Liu B."/>
            <person name="Ren Y."/>
            <person name="Zhang Y."/>
            <person name="Wang H."/>
            <person name="Li S."/>
            <person name="Jiang F."/>
            <person name="Yin L."/>
            <person name="Zhang G."/>
            <person name="Qian W."/>
            <person name="Fan W."/>
        </authorList>
    </citation>
    <scope>NUCLEOTIDE SEQUENCE [LARGE SCALE GENOMIC DNA]</scope>
    <source>
        <strain evidence="2">SZHN2017</strain>
        <tissue evidence="2">Muscle</tissue>
    </source>
</reference>
<proteinExistence type="predicted"/>
<evidence type="ECO:0000313" key="3">
    <source>
        <dbReference type="Proteomes" id="UP000245119"/>
    </source>
</evidence>
<dbReference type="OrthoDB" id="10021790at2759"/>
<name>A0A2T7PQV1_POMCA</name>
<dbReference type="EMBL" id="PZQS01000002">
    <property type="protein sequence ID" value="PVD35803.1"/>
    <property type="molecule type" value="Genomic_DNA"/>
</dbReference>
<dbReference type="PANTHER" id="PTHR31698">
    <property type="entry name" value="LYSOZYME G FAMILY MEMBER"/>
    <property type="match status" value="1"/>
</dbReference>
<protein>
    <recommendedName>
        <fullName evidence="4">Lysozyme g</fullName>
    </recommendedName>
</protein>
<gene>
    <name evidence="2" type="ORF">C0Q70_02769</name>
</gene>
<dbReference type="GO" id="GO:0009253">
    <property type="term" value="P:peptidoglycan catabolic process"/>
    <property type="evidence" value="ECO:0007669"/>
    <property type="project" value="InterPro"/>
</dbReference>
<accession>A0A2T7PQV1</accession>
<evidence type="ECO:0000313" key="2">
    <source>
        <dbReference type="EMBL" id="PVD35803.1"/>
    </source>
</evidence>
<feature type="signal peptide" evidence="1">
    <location>
        <begin position="1"/>
        <end position="17"/>
    </location>
</feature>
<evidence type="ECO:0008006" key="4">
    <source>
        <dbReference type="Google" id="ProtNLM"/>
    </source>
</evidence>
<sequence>MFLALSVLVVAVSSALAATDCNGNISNLSPTGKRIGGVPASQAAVRARISELNSMKSCYDEVANRYCLPASVIGALASRESNGGASLTSAGYGDNGNAWGILQCDLRYSGLPCKQCGPRTCCHIDMMIGRLLVPNIRQVSSKFPSWTREMKLQGAVAAYNFGVSNVQSWSGLDVGSTGNDYSNDVMARAQYLKSLGWS</sequence>
<evidence type="ECO:0000256" key="1">
    <source>
        <dbReference type="SAM" id="SignalP"/>
    </source>
</evidence>
<dbReference type="PRINTS" id="PR00749">
    <property type="entry name" value="LYSOZYMEG"/>
</dbReference>
<feature type="chain" id="PRO_5015688502" description="Lysozyme g" evidence="1">
    <location>
        <begin position="18"/>
        <end position="198"/>
    </location>
</feature>
<dbReference type="CDD" id="cd01021">
    <property type="entry name" value="GEWL"/>
    <property type="match status" value="1"/>
</dbReference>